<organism evidence="2 3">
    <name type="scientific">Rhizophagus clarus</name>
    <dbReference type="NCBI Taxonomy" id="94130"/>
    <lineage>
        <taxon>Eukaryota</taxon>
        <taxon>Fungi</taxon>
        <taxon>Fungi incertae sedis</taxon>
        <taxon>Mucoromycota</taxon>
        <taxon>Glomeromycotina</taxon>
        <taxon>Glomeromycetes</taxon>
        <taxon>Glomerales</taxon>
        <taxon>Glomeraceae</taxon>
        <taxon>Rhizophagus</taxon>
    </lineage>
</organism>
<evidence type="ECO:0000313" key="2">
    <source>
        <dbReference type="EMBL" id="GES85694.1"/>
    </source>
</evidence>
<dbReference type="EMBL" id="BLAL01000156">
    <property type="protein sequence ID" value="GES85694.1"/>
    <property type="molecule type" value="Genomic_DNA"/>
</dbReference>
<proteinExistence type="predicted"/>
<name>A0A8H3LHV9_9GLOM</name>
<reference evidence="2" key="1">
    <citation type="submission" date="2019-10" db="EMBL/GenBank/DDBJ databases">
        <title>Conservation and host-specific expression of non-tandemly repeated heterogenous ribosome RNA gene in arbuscular mycorrhizal fungi.</title>
        <authorList>
            <person name="Maeda T."/>
            <person name="Kobayashi Y."/>
            <person name="Nakagawa T."/>
            <person name="Ezawa T."/>
            <person name="Yamaguchi K."/>
            <person name="Bino T."/>
            <person name="Nishimoto Y."/>
            <person name="Shigenobu S."/>
            <person name="Kawaguchi M."/>
        </authorList>
    </citation>
    <scope>NUCLEOTIDE SEQUENCE</scope>
    <source>
        <strain evidence="2">HR1</strain>
    </source>
</reference>
<protein>
    <submittedName>
        <fullName evidence="2">Uncharacterized protein</fullName>
    </submittedName>
</protein>
<accession>A0A8H3LHV9</accession>
<feature type="compositionally biased region" description="Basic and acidic residues" evidence="1">
    <location>
        <begin position="1"/>
        <end position="14"/>
    </location>
</feature>
<feature type="region of interest" description="Disordered" evidence="1">
    <location>
        <begin position="1"/>
        <end position="34"/>
    </location>
</feature>
<dbReference type="Proteomes" id="UP000615446">
    <property type="component" value="Unassembled WGS sequence"/>
</dbReference>
<evidence type="ECO:0000256" key="1">
    <source>
        <dbReference type="SAM" id="MobiDB-lite"/>
    </source>
</evidence>
<gene>
    <name evidence="2" type="ORF">RCL2_001279800</name>
</gene>
<dbReference type="AlphaFoldDB" id="A0A8H3LHV9"/>
<sequence length="82" mass="9602">MDKDSIRGSDDDLKQSTMKDAVQKSTNQLSYMSQNPVIRRRRNIRKLRQITINLYTLISIRRLRSQTTNDPIINQLFNGSSF</sequence>
<feature type="compositionally biased region" description="Polar residues" evidence="1">
    <location>
        <begin position="15"/>
        <end position="34"/>
    </location>
</feature>
<evidence type="ECO:0000313" key="3">
    <source>
        <dbReference type="Proteomes" id="UP000615446"/>
    </source>
</evidence>
<comment type="caution">
    <text evidence="2">The sequence shown here is derived from an EMBL/GenBank/DDBJ whole genome shotgun (WGS) entry which is preliminary data.</text>
</comment>